<dbReference type="InterPro" id="IPR015424">
    <property type="entry name" value="PyrdxlP-dep_Trfase"/>
</dbReference>
<dbReference type="UniPathway" id="UPA00251">
    <property type="reaction ID" value="UER00317"/>
</dbReference>
<dbReference type="Gene3D" id="3.40.640.10">
    <property type="entry name" value="Type I PLP-dependent aspartate aminotransferase-like (Major domain)"/>
    <property type="match status" value="1"/>
</dbReference>
<dbReference type="PANTHER" id="PTHR43713:SF3">
    <property type="entry name" value="GLUTAMATE-1-SEMIALDEHYDE 2,1-AMINOMUTASE 1, CHLOROPLASTIC-RELATED"/>
    <property type="match status" value="1"/>
</dbReference>
<name>A0A381X100_9ZZZZ</name>
<evidence type="ECO:0000256" key="2">
    <source>
        <dbReference type="ARBA" id="ARBA00004819"/>
    </source>
</evidence>
<dbReference type="InterPro" id="IPR015421">
    <property type="entry name" value="PyrdxlP-dep_Trfase_major"/>
</dbReference>
<dbReference type="HAMAP" id="MF_00375">
    <property type="entry name" value="HemL_aminotrans_3"/>
    <property type="match status" value="1"/>
</dbReference>
<keyword evidence="6" id="KW-0413">Isomerase</keyword>
<accession>A0A381X100</accession>
<proteinExistence type="inferred from homology"/>
<dbReference type="PROSITE" id="PS00600">
    <property type="entry name" value="AA_TRANSFER_CLASS_3"/>
    <property type="match status" value="1"/>
</dbReference>
<reference evidence="8" key="1">
    <citation type="submission" date="2018-05" db="EMBL/GenBank/DDBJ databases">
        <authorList>
            <person name="Lanie J.A."/>
            <person name="Ng W.-L."/>
            <person name="Kazmierczak K.M."/>
            <person name="Andrzejewski T.M."/>
            <person name="Davidsen T.M."/>
            <person name="Wayne K.J."/>
            <person name="Tettelin H."/>
            <person name="Glass J.I."/>
            <person name="Rusch D."/>
            <person name="Podicherti R."/>
            <person name="Tsui H.-C.T."/>
            <person name="Winkler M.E."/>
        </authorList>
    </citation>
    <scope>NUCLEOTIDE SEQUENCE</scope>
</reference>
<comment type="cofactor">
    <cofactor evidence="1">
        <name>pyridoxal 5'-phosphate</name>
        <dbReference type="ChEBI" id="CHEBI:597326"/>
    </cofactor>
</comment>
<dbReference type="AlphaFoldDB" id="A0A381X100"/>
<evidence type="ECO:0000313" key="8">
    <source>
        <dbReference type="EMBL" id="SVA58404.1"/>
    </source>
</evidence>
<dbReference type="SUPFAM" id="SSF53383">
    <property type="entry name" value="PLP-dependent transferases"/>
    <property type="match status" value="1"/>
</dbReference>
<dbReference type="NCBIfam" id="NF000818">
    <property type="entry name" value="PRK00062.1"/>
    <property type="match status" value="1"/>
</dbReference>
<dbReference type="FunFam" id="3.40.640.10:FF:000021">
    <property type="entry name" value="Glutamate-1-semialdehyde 2,1-aminomutase"/>
    <property type="match status" value="1"/>
</dbReference>
<dbReference type="EMBL" id="UINC01013533">
    <property type="protein sequence ID" value="SVA58404.1"/>
    <property type="molecule type" value="Genomic_DNA"/>
</dbReference>
<dbReference type="EC" id="5.4.3.8" evidence="4"/>
<evidence type="ECO:0000256" key="4">
    <source>
        <dbReference type="ARBA" id="ARBA00012143"/>
    </source>
</evidence>
<evidence type="ECO:0000256" key="5">
    <source>
        <dbReference type="ARBA" id="ARBA00022898"/>
    </source>
</evidence>
<dbReference type="GO" id="GO:0042286">
    <property type="term" value="F:glutamate-1-semialdehyde 2,1-aminomutase activity"/>
    <property type="evidence" value="ECO:0007669"/>
    <property type="project" value="UniProtKB-EC"/>
</dbReference>
<evidence type="ECO:0000256" key="7">
    <source>
        <dbReference type="ARBA" id="ARBA00023244"/>
    </source>
</evidence>
<dbReference type="InterPro" id="IPR004639">
    <property type="entry name" value="4pyrrol_synth_GluAld_NH2Trfase"/>
</dbReference>
<gene>
    <name evidence="8" type="ORF">METZ01_LOCUS111258</name>
</gene>
<dbReference type="GO" id="GO:0006782">
    <property type="term" value="P:protoporphyrinogen IX biosynthetic process"/>
    <property type="evidence" value="ECO:0007669"/>
    <property type="project" value="UniProtKB-UniPathway"/>
</dbReference>
<sequence>MGHAHPEVISAIQQVVMDGTSFGAPTEKEIILAEMIIDRVPGCDMVRLVNSGTEATMSAIRLARGITGRDKIIKFDGCYHGHGDSFLIAAGSGALTLGEPNSPGVTKGTANDTLIAQFNEIESVSDLFDKFSEDIAAIIVEPVNGNTGCIPPQNDFLNDLKKLCSREGSLLIFDEVMTGFRVAKGGAAELYNVTPDLFTFGKVIGGGLPIGAYGGKEEYMAQIAPSGPVYQAGTLSGNPVAVTAGIETLKLLNDEAYDKLEQSGAYLQNAIQSIINENALPLFQQRVGSMFCLYFHCGPIANTKDVASCDFDGFNRYFHSLLERGVYIAPSQYETGFISLAHSKSILDETIEIISHTLKEFCIPV</sequence>
<keyword evidence="5" id="KW-0663">Pyridoxal phosphate</keyword>
<dbReference type="Gene3D" id="3.90.1150.10">
    <property type="entry name" value="Aspartate Aminotransferase, domain 1"/>
    <property type="match status" value="1"/>
</dbReference>
<dbReference type="InterPro" id="IPR005814">
    <property type="entry name" value="Aminotrans_3"/>
</dbReference>
<organism evidence="8">
    <name type="scientific">marine metagenome</name>
    <dbReference type="NCBI Taxonomy" id="408172"/>
    <lineage>
        <taxon>unclassified sequences</taxon>
        <taxon>metagenomes</taxon>
        <taxon>ecological metagenomes</taxon>
    </lineage>
</organism>
<dbReference type="PANTHER" id="PTHR43713">
    <property type="entry name" value="GLUTAMATE-1-SEMIALDEHYDE 2,1-AMINOMUTASE"/>
    <property type="match status" value="1"/>
</dbReference>
<evidence type="ECO:0000256" key="6">
    <source>
        <dbReference type="ARBA" id="ARBA00023235"/>
    </source>
</evidence>
<dbReference type="GO" id="GO:0008483">
    <property type="term" value="F:transaminase activity"/>
    <property type="evidence" value="ECO:0007669"/>
    <property type="project" value="InterPro"/>
</dbReference>
<protein>
    <recommendedName>
        <fullName evidence="4">glutamate-1-semialdehyde 2,1-aminomutase</fullName>
        <ecNumber evidence="4">5.4.3.8</ecNumber>
    </recommendedName>
</protein>
<evidence type="ECO:0000256" key="3">
    <source>
        <dbReference type="ARBA" id="ARBA00008981"/>
    </source>
</evidence>
<evidence type="ECO:0000256" key="1">
    <source>
        <dbReference type="ARBA" id="ARBA00001933"/>
    </source>
</evidence>
<comment type="pathway">
    <text evidence="2">Porphyrin-containing compound metabolism; protoporphyrin-IX biosynthesis; 5-aminolevulinate from L-glutamyl-tRNA(Glu): step 2/2.</text>
</comment>
<dbReference type="InterPro" id="IPR015422">
    <property type="entry name" value="PyrdxlP-dep_Trfase_small"/>
</dbReference>
<dbReference type="CDD" id="cd00610">
    <property type="entry name" value="OAT_like"/>
    <property type="match status" value="1"/>
</dbReference>
<dbReference type="GO" id="GO:0030170">
    <property type="term" value="F:pyridoxal phosphate binding"/>
    <property type="evidence" value="ECO:0007669"/>
    <property type="project" value="InterPro"/>
</dbReference>
<dbReference type="InterPro" id="IPR049704">
    <property type="entry name" value="Aminotrans_3_PPA_site"/>
</dbReference>
<keyword evidence="7" id="KW-0627">Porphyrin biosynthesis</keyword>
<dbReference type="Pfam" id="PF00202">
    <property type="entry name" value="Aminotran_3"/>
    <property type="match status" value="1"/>
</dbReference>
<comment type="similarity">
    <text evidence="3">Belongs to the class-III pyridoxal-phosphate-dependent aminotransferase family. HemL subfamily.</text>
</comment>